<evidence type="ECO:0000256" key="3">
    <source>
        <dbReference type="ARBA" id="ARBA00023015"/>
    </source>
</evidence>
<name>A0A9K3DGH6_HELAN</name>
<dbReference type="Proteomes" id="UP000215914">
    <property type="component" value="Unassembled WGS sequence"/>
</dbReference>
<evidence type="ECO:0000256" key="2">
    <source>
        <dbReference type="ARBA" id="ARBA00007163"/>
    </source>
</evidence>
<evidence type="ECO:0000313" key="10">
    <source>
        <dbReference type="EMBL" id="KAF5753632.1"/>
    </source>
</evidence>
<dbReference type="SUPFAM" id="SSF57959">
    <property type="entry name" value="Leucine zipper domain"/>
    <property type="match status" value="1"/>
</dbReference>
<dbReference type="GO" id="GO:0043565">
    <property type="term" value="F:sequence-specific DNA binding"/>
    <property type="evidence" value="ECO:0007669"/>
    <property type="project" value="InterPro"/>
</dbReference>
<dbReference type="Gene3D" id="1.20.5.170">
    <property type="match status" value="1"/>
</dbReference>
<evidence type="ECO:0000256" key="7">
    <source>
        <dbReference type="SAM" id="Coils"/>
    </source>
</evidence>
<reference evidence="10" key="2">
    <citation type="submission" date="2020-06" db="EMBL/GenBank/DDBJ databases">
        <title>Helianthus annuus Genome sequencing and assembly Release 2.</title>
        <authorList>
            <person name="Gouzy J."/>
            <person name="Langlade N."/>
            <person name="Munos S."/>
        </authorList>
    </citation>
    <scope>NUCLEOTIDE SEQUENCE</scope>
    <source>
        <tissue evidence="10">Leaves</tissue>
    </source>
</reference>
<feature type="region of interest" description="Disordered" evidence="8">
    <location>
        <begin position="21"/>
        <end position="41"/>
    </location>
</feature>
<comment type="similarity">
    <text evidence="2">Belongs to the bZIP family.</text>
</comment>
<dbReference type="CDD" id="cd14702">
    <property type="entry name" value="bZIP_plant_GBF1"/>
    <property type="match status" value="1"/>
</dbReference>
<evidence type="ECO:0000256" key="1">
    <source>
        <dbReference type="ARBA" id="ARBA00004123"/>
    </source>
</evidence>
<dbReference type="GO" id="GO:0003700">
    <property type="term" value="F:DNA-binding transcription factor activity"/>
    <property type="evidence" value="ECO:0007669"/>
    <property type="project" value="InterPro"/>
</dbReference>
<evidence type="ECO:0000259" key="9">
    <source>
        <dbReference type="PROSITE" id="PS50217"/>
    </source>
</evidence>
<evidence type="ECO:0000256" key="4">
    <source>
        <dbReference type="ARBA" id="ARBA00023125"/>
    </source>
</evidence>
<dbReference type="InterPro" id="IPR046347">
    <property type="entry name" value="bZIP_sf"/>
</dbReference>
<feature type="domain" description="BZIP" evidence="9">
    <location>
        <begin position="23"/>
        <end position="86"/>
    </location>
</feature>
<dbReference type="EMBL" id="MNCJ02000332">
    <property type="protein sequence ID" value="KAF5753632.1"/>
    <property type="molecule type" value="Genomic_DNA"/>
</dbReference>
<reference evidence="10" key="1">
    <citation type="journal article" date="2017" name="Nature">
        <title>The sunflower genome provides insights into oil metabolism, flowering and Asterid evolution.</title>
        <authorList>
            <person name="Badouin H."/>
            <person name="Gouzy J."/>
            <person name="Grassa C.J."/>
            <person name="Murat F."/>
            <person name="Staton S.E."/>
            <person name="Cottret L."/>
            <person name="Lelandais-Briere C."/>
            <person name="Owens G.L."/>
            <person name="Carrere S."/>
            <person name="Mayjonade B."/>
            <person name="Legrand L."/>
            <person name="Gill N."/>
            <person name="Kane N.C."/>
            <person name="Bowers J.E."/>
            <person name="Hubner S."/>
            <person name="Bellec A."/>
            <person name="Berard A."/>
            <person name="Berges H."/>
            <person name="Blanchet N."/>
            <person name="Boniface M.C."/>
            <person name="Brunel D."/>
            <person name="Catrice O."/>
            <person name="Chaidir N."/>
            <person name="Claudel C."/>
            <person name="Donnadieu C."/>
            <person name="Faraut T."/>
            <person name="Fievet G."/>
            <person name="Helmstetter N."/>
            <person name="King M."/>
            <person name="Knapp S.J."/>
            <person name="Lai Z."/>
            <person name="Le Paslier M.C."/>
            <person name="Lippi Y."/>
            <person name="Lorenzon L."/>
            <person name="Mandel J.R."/>
            <person name="Marage G."/>
            <person name="Marchand G."/>
            <person name="Marquand E."/>
            <person name="Bret-Mestries E."/>
            <person name="Morien E."/>
            <person name="Nambeesan S."/>
            <person name="Nguyen T."/>
            <person name="Pegot-Espagnet P."/>
            <person name="Pouilly N."/>
            <person name="Raftis F."/>
            <person name="Sallet E."/>
            <person name="Schiex T."/>
            <person name="Thomas J."/>
            <person name="Vandecasteele C."/>
            <person name="Vares D."/>
            <person name="Vear F."/>
            <person name="Vautrin S."/>
            <person name="Crespi M."/>
            <person name="Mangin B."/>
            <person name="Burke J.M."/>
            <person name="Salse J."/>
            <person name="Munos S."/>
            <person name="Vincourt P."/>
            <person name="Rieseberg L.H."/>
            <person name="Langlade N.B."/>
        </authorList>
    </citation>
    <scope>NUCLEOTIDE SEQUENCE</scope>
    <source>
        <tissue evidence="10">Leaves</tissue>
    </source>
</reference>
<dbReference type="PANTHER" id="PTHR45967:SF20">
    <property type="entry name" value="G-BOX-BINDING FACTOR 1"/>
    <property type="match status" value="1"/>
</dbReference>
<feature type="coiled-coil region" evidence="7">
    <location>
        <begin position="48"/>
        <end position="75"/>
    </location>
</feature>
<evidence type="ECO:0000256" key="6">
    <source>
        <dbReference type="ARBA" id="ARBA00023242"/>
    </source>
</evidence>
<keyword evidence="5" id="KW-0804">Transcription</keyword>
<dbReference type="InterPro" id="IPR004827">
    <property type="entry name" value="bZIP"/>
</dbReference>
<dbReference type="Gramene" id="mRNA:HanXRQr2_Chr17g0782281">
    <property type="protein sequence ID" value="mRNA:HanXRQr2_Chr17g0782281"/>
    <property type="gene ID" value="HanXRQr2_Chr17g0782281"/>
</dbReference>
<keyword evidence="7" id="KW-0175">Coiled coil</keyword>
<comment type="caution">
    <text evidence="10">The sequence shown here is derived from an EMBL/GenBank/DDBJ whole genome shotgun (WGS) entry which is preliminary data.</text>
</comment>
<sequence length="115" mass="13414">MEAKEERPRLKYNKLPLTQEEIIQKREKRKQSNRDSAKRSRLRRQLELARLEVQVEVLIDEKKFLTKELKRISAKCERLASHNVSLKAELSRHIGPAEVPEVIDDLQSVADEGSN</sequence>
<gene>
    <name evidence="10" type="ORF">HanXRQr2_Chr17g0782281</name>
</gene>
<dbReference type="OrthoDB" id="1642657at2759"/>
<evidence type="ECO:0000313" key="11">
    <source>
        <dbReference type="Proteomes" id="UP000215914"/>
    </source>
</evidence>
<dbReference type="PANTHER" id="PTHR45967">
    <property type="entry name" value="G-BOX-BINDING FACTOR 3-RELATED"/>
    <property type="match status" value="1"/>
</dbReference>
<dbReference type="InterPro" id="IPR045314">
    <property type="entry name" value="bZIP_plant_GBF1"/>
</dbReference>
<dbReference type="GO" id="GO:0005634">
    <property type="term" value="C:nucleus"/>
    <property type="evidence" value="ECO:0007669"/>
    <property type="project" value="UniProtKB-SubCell"/>
</dbReference>
<dbReference type="PROSITE" id="PS50217">
    <property type="entry name" value="BZIP"/>
    <property type="match status" value="1"/>
</dbReference>
<keyword evidence="4" id="KW-0238">DNA-binding</keyword>
<dbReference type="PROSITE" id="PS00036">
    <property type="entry name" value="BZIP_BASIC"/>
    <property type="match status" value="1"/>
</dbReference>
<keyword evidence="6" id="KW-0539">Nucleus</keyword>
<accession>A0A9K3DGH6</accession>
<organism evidence="10 11">
    <name type="scientific">Helianthus annuus</name>
    <name type="common">Common sunflower</name>
    <dbReference type="NCBI Taxonomy" id="4232"/>
    <lineage>
        <taxon>Eukaryota</taxon>
        <taxon>Viridiplantae</taxon>
        <taxon>Streptophyta</taxon>
        <taxon>Embryophyta</taxon>
        <taxon>Tracheophyta</taxon>
        <taxon>Spermatophyta</taxon>
        <taxon>Magnoliopsida</taxon>
        <taxon>eudicotyledons</taxon>
        <taxon>Gunneridae</taxon>
        <taxon>Pentapetalae</taxon>
        <taxon>asterids</taxon>
        <taxon>campanulids</taxon>
        <taxon>Asterales</taxon>
        <taxon>Asteraceae</taxon>
        <taxon>Asteroideae</taxon>
        <taxon>Heliantheae alliance</taxon>
        <taxon>Heliantheae</taxon>
        <taxon>Helianthus</taxon>
    </lineage>
</organism>
<comment type="subcellular location">
    <subcellularLocation>
        <location evidence="1">Nucleus</location>
    </subcellularLocation>
</comment>
<dbReference type="SMART" id="SM00338">
    <property type="entry name" value="BRLZ"/>
    <property type="match status" value="1"/>
</dbReference>
<keyword evidence="3" id="KW-0805">Transcription regulation</keyword>
<proteinExistence type="inferred from homology"/>
<feature type="compositionally biased region" description="Basic and acidic residues" evidence="8">
    <location>
        <begin position="22"/>
        <end position="41"/>
    </location>
</feature>
<dbReference type="Pfam" id="PF00170">
    <property type="entry name" value="bZIP_1"/>
    <property type="match status" value="1"/>
</dbReference>
<evidence type="ECO:0000256" key="8">
    <source>
        <dbReference type="SAM" id="MobiDB-lite"/>
    </source>
</evidence>
<evidence type="ECO:0000256" key="5">
    <source>
        <dbReference type="ARBA" id="ARBA00023163"/>
    </source>
</evidence>
<protein>
    <submittedName>
        <fullName evidence="10">Transcription factor bZIP family</fullName>
    </submittedName>
</protein>
<keyword evidence="11" id="KW-1185">Reference proteome</keyword>
<dbReference type="InterPro" id="IPR044827">
    <property type="entry name" value="GBF-like"/>
</dbReference>
<dbReference type="AlphaFoldDB" id="A0A9K3DGH6"/>